<evidence type="ECO:0000313" key="6">
    <source>
        <dbReference type="Proteomes" id="UP000287853"/>
    </source>
</evidence>
<dbReference type="Gene3D" id="2.60.60.30">
    <property type="entry name" value="sav2460 like domains"/>
    <property type="match status" value="1"/>
</dbReference>
<dbReference type="InterPro" id="IPR029464">
    <property type="entry name" value="HSDR_N"/>
</dbReference>
<organism evidence="5 6">
    <name type="scientific">Candidatus Electrothrix aarhusensis</name>
    <dbReference type="NCBI Taxonomy" id="1859131"/>
    <lineage>
        <taxon>Bacteria</taxon>
        <taxon>Pseudomonadati</taxon>
        <taxon>Thermodesulfobacteriota</taxon>
        <taxon>Desulfobulbia</taxon>
        <taxon>Desulfobulbales</taxon>
        <taxon>Desulfobulbaceae</taxon>
        <taxon>Candidatus Electrothrix</taxon>
    </lineage>
</organism>
<dbReference type="Proteomes" id="UP000287853">
    <property type="component" value="Unassembled WGS sequence"/>
</dbReference>
<feature type="domain" description="Type I restriction enzyme R protein N-terminal" evidence="4">
    <location>
        <begin position="238"/>
        <end position="331"/>
    </location>
</feature>
<evidence type="ECO:0000256" key="2">
    <source>
        <dbReference type="SAM" id="MobiDB-lite"/>
    </source>
</evidence>
<dbReference type="PANTHER" id="PTHR32097:SF17">
    <property type="entry name" value="CAMP-BINDING PROTEIN 1-RELATED"/>
    <property type="match status" value="1"/>
</dbReference>
<keyword evidence="1" id="KW-0778">Tellurium resistance</keyword>
<name>A0A3S4T969_9BACT</name>
<protein>
    <submittedName>
        <fullName evidence="5">Stress response protein SCP2</fullName>
    </submittedName>
</protein>
<accession>A0A3S4T969</accession>
<dbReference type="Pfam" id="PF13588">
    <property type="entry name" value="HSDR_N_2"/>
    <property type="match status" value="1"/>
</dbReference>
<sequence>MVNKLESGGNCLINNTTDTIVIRISWRTKSNSDLDIDTSSFLLNKKGQVRSDKDFIFYNQPIACDNSITLDCSPNKSNKDSEFHILLEKIPEEVSKISFVINMYQAVERQQNFSMVDQISFKIFEKDFKGKELVRYDVKEIKQDITLILGGIYRNKGAWSFGAIGQGFNGGLDLLASRFGVSIEGTSEEDSQISDEKKTQQGKRSIQQILSQQAHSLQKSIDAFLPQINSAVEQKINESNTRMILDKMFMDAFGYELDEIKAEQKIQGRRADYILSVDNEDMLVVEAKKAGMRLQDKQIFQATSYGAYSGIKWALLTNLKTWQLYYISTQEKVEANLVFSIDLTRNSGQEDFEKLILISRYGISKKRMLAKLRDEINALRPENIINAIISEEVINKVRLIVRRDTGCNVANEKIQKTIKEILRIN</sequence>
<comment type="caution">
    <text evidence="5">The sequence shown here is derived from an EMBL/GenBank/DDBJ whole genome shotgun (WGS) entry which is preliminary data.</text>
</comment>
<evidence type="ECO:0000259" key="4">
    <source>
        <dbReference type="Pfam" id="PF13588"/>
    </source>
</evidence>
<dbReference type="GO" id="GO:0046690">
    <property type="term" value="P:response to tellurium ion"/>
    <property type="evidence" value="ECO:0007669"/>
    <property type="project" value="UniProtKB-KW"/>
</dbReference>
<dbReference type="InterPro" id="IPR051324">
    <property type="entry name" value="Stress/Tellurium_Resist"/>
</dbReference>
<feature type="domain" description="TerD" evidence="3">
    <location>
        <begin position="1"/>
        <end position="179"/>
    </location>
</feature>
<evidence type="ECO:0000256" key="1">
    <source>
        <dbReference type="ARBA" id="ARBA00022686"/>
    </source>
</evidence>
<dbReference type="PANTHER" id="PTHR32097">
    <property type="entry name" value="CAMP-BINDING PROTEIN 1-RELATED"/>
    <property type="match status" value="1"/>
</dbReference>
<dbReference type="EMBL" id="MTKO01000073">
    <property type="protein sequence ID" value="RWX45730.1"/>
    <property type="molecule type" value="Genomic_DNA"/>
</dbReference>
<proteinExistence type="predicted"/>
<dbReference type="Pfam" id="PF02342">
    <property type="entry name" value="TerD"/>
    <property type="match status" value="1"/>
</dbReference>
<keyword evidence="6" id="KW-1185">Reference proteome</keyword>
<dbReference type="AlphaFoldDB" id="A0A3S4T969"/>
<dbReference type="InterPro" id="IPR003325">
    <property type="entry name" value="TerD"/>
</dbReference>
<dbReference type="CDD" id="cd06974">
    <property type="entry name" value="TerD_like"/>
    <property type="match status" value="1"/>
</dbReference>
<evidence type="ECO:0000259" key="3">
    <source>
        <dbReference type="Pfam" id="PF02342"/>
    </source>
</evidence>
<gene>
    <name evidence="5" type="ORF">H206_00687</name>
</gene>
<reference evidence="5 6" key="1">
    <citation type="submission" date="2017-01" db="EMBL/GenBank/DDBJ databases">
        <title>The cable genome- insights into the physiology and evolution of filamentous bacteria capable of sulfide oxidation via long distance electron transfer.</title>
        <authorList>
            <person name="Schreiber L."/>
            <person name="Bjerg J.T."/>
            <person name="Boggild A."/>
            <person name="Van De Vossenberg J."/>
            <person name="Meysman F."/>
            <person name="Nielsen L.P."/>
            <person name="Schramm A."/>
            <person name="Kjeldsen K.U."/>
        </authorList>
    </citation>
    <scope>NUCLEOTIDE SEQUENCE [LARGE SCALE GENOMIC DNA]</scope>
    <source>
        <strain evidence="5">MCF</strain>
    </source>
</reference>
<feature type="region of interest" description="Disordered" evidence="2">
    <location>
        <begin position="186"/>
        <end position="205"/>
    </location>
</feature>
<evidence type="ECO:0000313" key="5">
    <source>
        <dbReference type="EMBL" id="RWX45730.1"/>
    </source>
</evidence>